<evidence type="ECO:0000313" key="5">
    <source>
        <dbReference type="EMBL" id="KAI3857631.1"/>
    </source>
</evidence>
<organism evidence="5 6">
    <name type="scientific">Papaver atlanticum</name>
    <dbReference type="NCBI Taxonomy" id="357466"/>
    <lineage>
        <taxon>Eukaryota</taxon>
        <taxon>Viridiplantae</taxon>
        <taxon>Streptophyta</taxon>
        <taxon>Embryophyta</taxon>
        <taxon>Tracheophyta</taxon>
        <taxon>Spermatophyta</taxon>
        <taxon>Magnoliopsida</taxon>
        <taxon>Ranunculales</taxon>
        <taxon>Papaveraceae</taxon>
        <taxon>Papaveroideae</taxon>
        <taxon>Papaver</taxon>
    </lineage>
</organism>
<dbReference type="Pfam" id="PF00076">
    <property type="entry name" value="RRM_1"/>
    <property type="match status" value="1"/>
</dbReference>
<dbReference type="GO" id="GO:0003729">
    <property type="term" value="F:mRNA binding"/>
    <property type="evidence" value="ECO:0007669"/>
    <property type="project" value="InterPro"/>
</dbReference>
<dbReference type="SUPFAM" id="SSF54928">
    <property type="entry name" value="RNA-binding domain, RBD"/>
    <property type="match status" value="2"/>
</dbReference>
<comment type="caution">
    <text evidence="5">The sequence shown here is derived from an EMBL/GenBank/DDBJ whole genome shotgun (WGS) entry which is preliminary data.</text>
</comment>
<sequence>MDPQHFGVHDHQSQRVNSPTRRTGGLTERIPPIITPYDLGLHHHVDPSFLSSFTPPPPPSPSPPYIACPGASFDPVLATGKDFGFGFGFGPFPDNGWVVVDSLPPENEESYAKGWYSDFTEESQAAGAESSQVSDVEAIRNKVTGQSESLGSIESNSHAVADECRDDSNEFSVFVANLAADVTDYVLEETFKVKYTSVKGAKVVTDRTTGHEMMRSLTEMNGQYCLTRPMCIGAASTGPATTFQSFRGTQNKSDPNKTTVDSNITEEKLRQIFSQFGELSHVKMHEGKGCGIVQFDNRACAEEAMVMLHGSQLGGSNIRLSWACSPSNEQQHAGPNQWPAASGNMYRYDGSYADYGIFLANMFSFQGCGGPGYGYQKHQQQV</sequence>
<evidence type="ECO:0000313" key="6">
    <source>
        <dbReference type="Proteomes" id="UP001202328"/>
    </source>
</evidence>
<keyword evidence="1 2" id="KW-0694">RNA-binding</keyword>
<dbReference type="PANTHER" id="PTHR47640">
    <property type="entry name" value="TRNA SELENOCYSTEINE 1-ASSOCIATED PROTEIN 1-RELATED-RELATED"/>
    <property type="match status" value="1"/>
</dbReference>
<feature type="domain" description="RRM" evidence="4">
    <location>
        <begin position="260"/>
        <end position="325"/>
    </location>
</feature>
<dbReference type="InterPro" id="IPR012677">
    <property type="entry name" value="Nucleotide-bd_a/b_plait_sf"/>
</dbReference>
<dbReference type="PROSITE" id="PS50102">
    <property type="entry name" value="RRM"/>
    <property type="match status" value="1"/>
</dbReference>
<feature type="region of interest" description="Disordered" evidence="3">
    <location>
        <begin position="1"/>
        <end position="30"/>
    </location>
</feature>
<dbReference type="SMART" id="SM00360">
    <property type="entry name" value="RRM"/>
    <property type="match status" value="2"/>
</dbReference>
<dbReference type="GO" id="GO:0005829">
    <property type="term" value="C:cytosol"/>
    <property type="evidence" value="ECO:0007669"/>
    <property type="project" value="TreeGrafter"/>
</dbReference>
<dbReference type="EMBL" id="JAJJMB010014829">
    <property type="protein sequence ID" value="KAI3857631.1"/>
    <property type="molecule type" value="Genomic_DNA"/>
</dbReference>
<evidence type="ECO:0000256" key="2">
    <source>
        <dbReference type="PROSITE-ProRule" id="PRU00176"/>
    </source>
</evidence>
<proteinExistence type="predicted"/>
<dbReference type="PANTHER" id="PTHR47640:SF48">
    <property type="entry name" value="POLYADENYLATE-BINDING PROTEIN RBP45B"/>
    <property type="match status" value="1"/>
</dbReference>
<evidence type="ECO:0000259" key="4">
    <source>
        <dbReference type="PROSITE" id="PS50102"/>
    </source>
</evidence>
<dbReference type="AlphaFoldDB" id="A0AAD4X6U5"/>
<dbReference type="Gene3D" id="3.30.70.330">
    <property type="match status" value="2"/>
</dbReference>
<dbReference type="InterPro" id="IPR050825">
    <property type="entry name" value="RBM42_RBP45_47-like"/>
</dbReference>
<dbReference type="InterPro" id="IPR035979">
    <property type="entry name" value="RBD_domain_sf"/>
</dbReference>
<keyword evidence="6" id="KW-1185">Reference proteome</keyword>
<dbReference type="InterPro" id="IPR000504">
    <property type="entry name" value="RRM_dom"/>
</dbReference>
<evidence type="ECO:0000256" key="3">
    <source>
        <dbReference type="SAM" id="MobiDB-lite"/>
    </source>
</evidence>
<accession>A0AAD4X6U5</accession>
<dbReference type="Proteomes" id="UP001202328">
    <property type="component" value="Unassembled WGS sequence"/>
</dbReference>
<gene>
    <name evidence="5" type="ORF">MKW98_028895</name>
</gene>
<reference evidence="5" key="1">
    <citation type="submission" date="2022-04" db="EMBL/GenBank/DDBJ databases">
        <title>A functionally conserved STORR gene fusion in Papaver species that diverged 16.8 million years ago.</title>
        <authorList>
            <person name="Catania T."/>
        </authorList>
    </citation>
    <scope>NUCLEOTIDE SEQUENCE</scope>
    <source>
        <strain evidence="5">S-188037</strain>
    </source>
</reference>
<evidence type="ECO:0000256" key="1">
    <source>
        <dbReference type="ARBA" id="ARBA00022884"/>
    </source>
</evidence>
<name>A0AAD4X6U5_9MAGN</name>
<protein>
    <recommendedName>
        <fullName evidence="4">RRM domain-containing protein</fullName>
    </recommendedName>
</protein>